<dbReference type="EMBL" id="JAHLQK010000001">
    <property type="protein sequence ID" value="MBU5675497.1"/>
    <property type="molecule type" value="Genomic_DNA"/>
</dbReference>
<proteinExistence type="predicted"/>
<comment type="caution">
    <text evidence="2">The sequence shown here is derived from an EMBL/GenBank/DDBJ whole genome shotgun (WGS) entry which is preliminary data.</text>
</comment>
<gene>
    <name evidence="2" type="ORF">KQI88_03590</name>
</gene>
<dbReference type="RefSeq" id="WP_216414973.1">
    <property type="nucleotide sequence ID" value="NZ_JAHLQK010000001.1"/>
</dbReference>
<reference evidence="2 3" key="1">
    <citation type="submission" date="2021-06" db="EMBL/GenBank/DDBJ databases">
        <authorList>
            <person name="Sun Q."/>
            <person name="Li D."/>
        </authorList>
    </citation>
    <scope>NUCLEOTIDE SEQUENCE [LARGE SCALE GENOMIC DNA]</scope>
    <source>
        <strain evidence="2 3">MSJ-5</strain>
    </source>
</reference>
<evidence type="ECO:0000313" key="3">
    <source>
        <dbReference type="Proteomes" id="UP000779508"/>
    </source>
</evidence>
<feature type="transmembrane region" description="Helical" evidence="1">
    <location>
        <begin position="62"/>
        <end position="81"/>
    </location>
</feature>
<protein>
    <submittedName>
        <fullName evidence="2">DUF2809 domain-containing protein</fullName>
    </submittedName>
</protein>
<accession>A0ABS6G190</accession>
<keyword evidence="1" id="KW-1133">Transmembrane helix</keyword>
<sequence length="130" mass="15296">MAKVRNRIIYFIFILLVIILGLGSRYFSDFLPKWVHLYLGDILWALMIFFIFGFLFKRKNTFWIAMVSLLFSLSIEFSQLYQAQWINEIRHTTIGGLVLGYGFLWSDLLAYTVGIAIGILLEKHIIFYND</sequence>
<dbReference type="InterPro" id="IPR021257">
    <property type="entry name" value="DUF2809"/>
</dbReference>
<feature type="transmembrane region" description="Helical" evidence="1">
    <location>
        <begin position="7"/>
        <end position="28"/>
    </location>
</feature>
<feature type="transmembrane region" description="Helical" evidence="1">
    <location>
        <begin position="34"/>
        <end position="55"/>
    </location>
</feature>
<keyword evidence="1" id="KW-0472">Membrane</keyword>
<name>A0ABS6G190_9FIRM</name>
<dbReference type="Pfam" id="PF10990">
    <property type="entry name" value="DUF2809"/>
    <property type="match status" value="1"/>
</dbReference>
<dbReference type="Proteomes" id="UP000779508">
    <property type="component" value="Unassembled WGS sequence"/>
</dbReference>
<keyword evidence="1" id="KW-0812">Transmembrane</keyword>
<organism evidence="2 3">
    <name type="scientific">Alkaliphilus flagellatus</name>
    <dbReference type="NCBI Taxonomy" id="2841507"/>
    <lineage>
        <taxon>Bacteria</taxon>
        <taxon>Bacillati</taxon>
        <taxon>Bacillota</taxon>
        <taxon>Clostridia</taxon>
        <taxon>Peptostreptococcales</taxon>
        <taxon>Natronincolaceae</taxon>
        <taxon>Alkaliphilus</taxon>
    </lineage>
</organism>
<evidence type="ECO:0000256" key="1">
    <source>
        <dbReference type="SAM" id="Phobius"/>
    </source>
</evidence>
<feature type="transmembrane region" description="Helical" evidence="1">
    <location>
        <begin position="101"/>
        <end position="121"/>
    </location>
</feature>
<keyword evidence="3" id="KW-1185">Reference proteome</keyword>
<evidence type="ECO:0000313" key="2">
    <source>
        <dbReference type="EMBL" id="MBU5675497.1"/>
    </source>
</evidence>